<comment type="similarity">
    <text evidence="2">Belongs to the RNase H family.</text>
</comment>
<feature type="non-terminal residue" evidence="9">
    <location>
        <position position="1"/>
    </location>
</feature>
<dbReference type="PANTHER" id="PTHR10642:SF26">
    <property type="entry name" value="RIBONUCLEASE H1"/>
    <property type="match status" value="1"/>
</dbReference>
<dbReference type="InterPro" id="IPR050092">
    <property type="entry name" value="RNase_H"/>
</dbReference>
<dbReference type="EnsemblMetazoa" id="CapteT135802">
    <property type="protein sequence ID" value="CapteP135802"/>
    <property type="gene ID" value="CapteG135802"/>
</dbReference>
<dbReference type="Proteomes" id="UP000014760">
    <property type="component" value="Unassembled WGS sequence"/>
</dbReference>
<evidence type="ECO:0000256" key="4">
    <source>
        <dbReference type="ARBA" id="ARBA00022722"/>
    </source>
</evidence>
<evidence type="ECO:0000313" key="9">
    <source>
        <dbReference type="EMBL" id="ELU04460.1"/>
    </source>
</evidence>
<dbReference type="InterPro" id="IPR012337">
    <property type="entry name" value="RNaseH-like_sf"/>
</dbReference>
<keyword evidence="7" id="KW-0378">Hydrolase</keyword>
<evidence type="ECO:0000256" key="7">
    <source>
        <dbReference type="ARBA" id="ARBA00022801"/>
    </source>
</evidence>
<evidence type="ECO:0000256" key="3">
    <source>
        <dbReference type="ARBA" id="ARBA00012180"/>
    </source>
</evidence>
<keyword evidence="4" id="KW-0540">Nuclease</keyword>
<dbReference type="GO" id="GO:0004523">
    <property type="term" value="F:RNA-DNA hybrid ribonuclease activity"/>
    <property type="evidence" value="ECO:0007669"/>
    <property type="project" value="UniProtKB-EC"/>
</dbReference>
<dbReference type="AlphaFoldDB" id="R7UDL4"/>
<dbReference type="SUPFAM" id="SSF53098">
    <property type="entry name" value="Ribonuclease H-like"/>
    <property type="match status" value="1"/>
</dbReference>
<sequence>EWVSVYTDGCCHDNGRGDPRAGIGVYWGPGNERNLAEKLYGRQTNNRAEIYAAHRAIEQAKEMNIQNLVIFTDSQFLISCITKWIQNWKKRGWKTTSGKAVINREELENLDSVMQGINVRWEHVKGHSGVEGNEMADQLANEGARK</sequence>
<reference evidence="9 11" key="2">
    <citation type="journal article" date="2013" name="Nature">
        <title>Insights into bilaterian evolution from three spiralian genomes.</title>
        <authorList>
            <person name="Simakov O."/>
            <person name="Marletaz F."/>
            <person name="Cho S.J."/>
            <person name="Edsinger-Gonzales E."/>
            <person name="Havlak P."/>
            <person name="Hellsten U."/>
            <person name="Kuo D.H."/>
            <person name="Larsson T."/>
            <person name="Lv J."/>
            <person name="Arendt D."/>
            <person name="Savage R."/>
            <person name="Osoegawa K."/>
            <person name="de Jong P."/>
            <person name="Grimwood J."/>
            <person name="Chapman J.A."/>
            <person name="Shapiro H."/>
            <person name="Aerts A."/>
            <person name="Otillar R.P."/>
            <person name="Terry A.Y."/>
            <person name="Boore J.L."/>
            <person name="Grigoriev I.V."/>
            <person name="Lindberg D.R."/>
            <person name="Seaver E.C."/>
            <person name="Weisblat D.A."/>
            <person name="Putnam N.H."/>
            <person name="Rokhsar D.S."/>
        </authorList>
    </citation>
    <scope>NUCLEOTIDE SEQUENCE</scope>
    <source>
        <strain evidence="9 11">I ESC-2004</strain>
    </source>
</reference>
<name>R7UDL4_CAPTE</name>
<dbReference type="Pfam" id="PF00075">
    <property type="entry name" value="RNase_H"/>
    <property type="match status" value="1"/>
</dbReference>
<dbReference type="OrthoDB" id="407198at2759"/>
<keyword evidence="5" id="KW-0479">Metal-binding</keyword>
<reference evidence="10" key="3">
    <citation type="submission" date="2015-06" db="UniProtKB">
        <authorList>
            <consortium name="EnsemblMetazoa"/>
        </authorList>
    </citation>
    <scope>IDENTIFICATION</scope>
</reference>
<dbReference type="EMBL" id="AMQN01008139">
    <property type="status" value="NOT_ANNOTATED_CDS"/>
    <property type="molecule type" value="Genomic_DNA"/>
</dbReference>
<feature type="domain" description="RNase H type-1" evidence="8">
    <location>
        <begin position="1"/>
        <end position="145"/>
    </location>
</feature>
<dbReference type="HOGENOM" id="CLU_030894_4_4_1"/>
<comment type="catalytic activity">
    <reaction evidence="1">
        <text>Endonucleolytic cleavage to 5'-phosphomonoester.</text>
        <dbReference type="EC" id="3.1.26.4"/>
    </reaction>
</comment>
<evidence type="ECO:0000256" key="1">
    <source>
        <dbReference type="ARBA" id="ARBA00000077"/>
    </source>
</evidence>
<evidence type="ECO:0000313" key="10">
    <source>
        <dbReference type="EnsemblMetazoa" id="CapteP135802"/>
    </source>
</evidence>
<dbReference type="GO" id="GO:0043137">
    <property type="term" value="P:DNA replication, removal of RNA primer"/>
    <property type="evidence" value="ECO:0007669"/>
    <property type="project" value="TreeGrafter"/>
</dbReference>
<evidence type="ECO:0000256" key="5">
    <source>
        <dbReference type="ARBA" id="ARBA00022723"/>
    </source>
</evidence>
<proteinExistence type="inferred from homology"/>
<dbReference type="Gene3D" id="3.30.420.10">
    <property type="entry name" value="Ribonuclease H-like superfamily/Ribonuclease H"/>
    <property type="match status" value="1"/>
</dbReference>
<dbReference type="EC" id="3.1.26.4" evidence="3"/>
<evidence type="ECO:0000259" key="8">
    <source>
        <dbReference type="PROSITE" id="PS50879"/>
    </source>
</evidence>
<dbReference type="PROSITE" id="PS50879">
    <property type="entry name" value="RNASE_H_1"/>
    <property type="match status" value="1"/>
</dbReference>
<accession>R7UDL4</accession>
<keyword evidence="6" id="KW-0255">Endonuclease</keyword>
<protein>
    <recommendedName>
        <fullName evidence="3">ribonuclease H</fullName>
        <ecNumber evidence="3">3.1.26.4</ecNumber>
    </recommendedName>
</protein>
<dbReference type="GO" id="GO:0046872">
    <property type="term" value="F:metal ion binding"/>
    <property type="evidence" value="ECO:0007669"/>
    <property type="project" value="UniProtKB-KW"/>
</dbReference>
<keyword evidence="11" id="KW-1185">Reference proteome</keyword>
<gene>
    <name evidence="9" type="ORF">CAPTEDRAFT_135802</name>
</gene>
<dbReference type="PANTHER" id="PTHR10642">
    <property type="entry name" value="RIBONUCLEASE H1"/>
    <property type="match status" value="1"/>
</dbReference>
<evidence type="ECO:0000256" key="2">
    <source>
        <dbReference type="ARBA" id="ARBA00005300"/>
    </source>
</evidence>
<dbReference type="STRING" id="283909.R7UDL4"/>
<dbReference type="InterPro" id="IPR036397">
    <property type="entry name" value="RNaseH_sf"/>
</dbReference>
<dbReference type="InterPro" id="IPR002156">
    <property type="entry name" value="RNaseH_domain"/>
</dbReference>
<dbReference type="EMBL" id="KB302274">
    <property type="protein sequence ID" value="ELU04460.1"/>
    <property type="molecule type" value="Genomic_DNA"/>
</dbReference>
<dbReference type="OMA" id="GWAAVIQ"/>
<dbReference type="GO" id="GO:0003676">
    <property type="term" value="F:nucleic acid binding"/>
    <property type="evidence" value="ECO:0007669"/>
    <property type="project" value="InterPro"/>
</dbReference>
<evidence type="ECO:0000313" key="11">
    <source>
        <dbReference type="Proteomes" id="UP000014760"/>
    </source>
</evidence>
<evidence type="ECO:0000256" key="6">
    <source>
        <dbReference type="ARBA" id="ARBA00022759"/>
    </source>
</evidence>
<dbReference type="FunFam" id="3.30.420.10:FF:000097">
    <property type="entry name" value="Ribonuclease H1"/>
    <property type="match status" value="1"/>
</dbReference>
<organism evidence="9">
    <name type="scientific">Capitella teleta</name>
    <name type="common">Polychaete worm</name>
    <dbReference type="NCBI Taxonomy" id="283909"/>
    <lineage>
        <taxon>Eukaryota</taxon>
        <taxon>Metazoa</taxon>
        <taxon>Spiralia</taxon>
        <taxon>Lophotrochozoa</taxon>
        <taxon>Annelida</taxon>
        <taxon>Polychaeta</taxon>
        <taxon>Sedentaria</taxon>
        <taxon>Scolecida</taxon>
        <taxon>Capitellidae</taxon>
        <taxon>Capitella</taxon>
    </lineage>
</organism>
<reference evidence="11" key="1">
    <citation type="submission" date="2012-12" db="EMBL/GenBank/DDBJ databases">
        <authorList>
            <person name="Hellsten U."/>
            <person name="Grimwood J."/>
            <person name="Chapman J.A."/>
            <person name="Shapiro H."/>
            <person name="Aerts A."/>
            <person name="Otillar R.P."/>
            <person name="Terry A.Y."/>
            <person name="Boore J.L."/>
            <person name="Simakov O."/>
            <person name="Marletaz F."/>
            <person name="Cho S.-J."/>
            <person name="Edsinger-Gonzales E."/>
            <person name="Havlak P."/>
            <person name="Kuo D.-H."/>
            <person name="Larsson T."/>
            <person name="Lv J."/>
            <person name="Arendt D."/>
            <person name="Savage R."/>
            <person name="Osoegawa K."/>
            <person name="de Jong P."/>
            <person name="Lindberg D.R."/>
            <person name="Seaver E.C."/>
            <person name="Weisblat D.A."/>
            <person name="Putnam N.H."/>
            <person name="Grigoriev I.V."/>
            <person name="Rokhsar D.S."/>
        </authorList>
    </citation>
    <scope>NUCLEOTIDE SEQUENCE</scope>
    <source>
        <strain evidence="11">I ESC-2004</strain>
    </source>
</reference>
<dbReference type="CDD" id="cd09280">
    <property type="entry name" value="RNase_HI_eukaryote_like"/>
    <property type="match status" value="1"/>
</dbReference>